<dbReference type="PANTHER" id="PTHR37326:SF1">
    <property type="entry name" value="BLL3975 PROTEIN"/>
    <property type="match status" value="1"/>
</dbReference>
<evidence type="ECO:0000313" key="2">
    <source>
        <dbReference type="Proteomes" id="UP001153069"/>
    </source>
</evidence>
<dbReference type="PANTHER" id="PTHR37326">
    <property type="entry name" value="BLL3975 PROTEIN"/>
    <property type="match status" value="1"/>
</dbReference>
<comment type="caution">
    <text evidence="1">The sequence shown here is derived from an EMBL/GenBank/DDBJ whole genome shotgun (WGS) entry which is preliminary data.</text>
</comment>
<name>A0A9N8ELW8_9STRA</name>
<organism evidence="1 2">
    <name type="scientific">Seminavis robusta</name>
    <dbReference type="NCBI Taxonomy" id="568900"/>
    <lineage>
        <taxon>Eukaryota</taxon>
        <taxon>Sar</taxon>
        <taxon>Stramenopiles</taxon>
        <taxon>Ochrophyta</taxon>
        <taxon>Bacillariophyta</taxon>
        <taxon>Bacillariophyceae</taxon>
        <taxon>Bacillariophycidae</taxon>
        <taxon>Naviculales</taxon>
        <taxon>Naviculaceae</taxon>
        <taxon>Seminavis</taxon>
    </lineage>
</organism>
<proteinExistence type="predicted"/>
<reference evidence="1" key="1">
    <citation type="submission" date="2020-06" db="EMBL/GenBank/DDBJ databases">
        <authorList>
            <consortium name="Plant Systems Biology data submission"/>
        </authorList>
    </citation>
    <scope>NUCLEOTIDE SEQUENCE</scope>
    <source>
        <strain evidence="1">D6</strain>
    </source>
</reference>
<protein>
    <submittedName>
        <fullName evidence="1">Succinylglutamate desuccinylase aspartoacylase</fullName>
    </submittedName>
</protein>
<dbReference type="InterPro" id="IPR053138">
    <property type="entry name" value="N-alpha-Ac-DABA_deacetylase"/>
</dbReference>
<accession>A0A9N8ELW8</accession>
<dbReference type="OrthoDB" id="5588846at2759"/>
<evidence type="ECO:0000313" key="1">
    <source>
        <dbReference type="EMBL" id="CAB9521329.1"/>
    </source>
</evidence>
<dbReference type="Gene3D" id="3.40.630.10">
    <property type="entry name" value="Zn peptidases"/>
    <property type="match status" value="1"/>
</dbReference>
<sequence>MPADIIKDHLGEDGTVEMEMLKVGIPAVTMELGSAKEWNRDINTMRGVQQGIKNAMSHLGMWEGGIDMLGIETYSCNSFTNIRANRGGYTETLVELEHDVSVGDVVGYMYDACIWRSS</sequence>
<gene>
    <name evidence="1" type="ORF">SEMRO_1186_G250270.1</name>
</gene>
<dbReference type="EMBL" id="CAICTM010001184">
    <property type="protein sequence ID" value="CAB9521329.1"/>
    <property type="molecule type" value="Genomic_DNA"/>
</dbReference>
<dbReference type="AlphaFoldDB" id="A0A9N8ELW8"/>
<dbReference type="SUPFAM" id="SSF53187">
    <property type="entry name" value="Zn-dependent exopeptidases"/>
    <property type="match status" value="1"/>
</dbReference>
<keyword evidence="2" id="KW-1185">Reference proteome</keyword>
<dbReference type="Proteomes" id="UP001153069">
    <property type="component" value="Unassembled WGS sequence"/>
</dbReference>